<gene>
    <name evidence="2" type="ORF">FHS82_002715</name>
</gene>
<evidence type="ECO:0000256" key="1">
    <source>
        <dbReference type="SAM" id="SignalP"/>
    </source>
</evidence>
<dbReference type="Proteomes" id="UP001429580">
    <property type="component" value="Unassembled WGS sequence"/>
</dbReference>
<feature type="signal peptide" evidence="1">
    <location>
        <begin position="1"/>
        <end position="32"/>
    </location>
</feature>
<name>A0ABX0V3R0_9HYPH</name>
<accession>A0ABX0V3R0</accession>
<dbReference type="PANTHER" id="PTHR47197">
    <property type="entry name" value="PROTEIN NIRF"/>
    <property type="match status" value="1"/>
</dbReference>
<keyword evidence="2" id="KW-0238">DNA-binding</keyword>
<dbReference type="GO" id="GO:0003677">
    <property type="term" value="F:DNA binding"/>
    <property type="evidence" value="ECO:0007669"/>
    <property type="project" value="UniProtKB-KW"/>
</dbReference>
<sequence length="418" mass="45357">MKRWLQITPILAAMAGAAVPGGAILWAPHSSAAASETVAGAAVKTQEILRQPVASDVVELEYGAGQNAVFVAAPDWKEEAGSRVLRLNPETLATEAEIALTSKGFGVALDSGAGRLYLTQPFNGAIAVVDANRNALETRIPLVDKANLENLYRERGASPKQLAYAAEQLKKYKIVEDYPYRLRELAVDRHNGRLFVPGLGFGIDSVLFVVDTKAQKLEKTIPGFGFNAVGIALDEKNNRVFVSNMQGQLIVVDTQKLEVIGKYEIKADQLLNLVYDPGTNRLFGVDQGIDRDQVRNMQLGVEYKRRSAGDRLFALDPDTGKTLAHVPAGPDPISLRLDAGRKRLYVTNRGGVRVDEGKGTLGVYDANTYALLQTIDLPPHPNSLTLGENGDILYVTVKNDGDGKKAGKQESVVRIDLR</sequence>
<proteinExistence type="predicted"/>
<dbReference type="SUPFAM" id="SSF50969">
    <property type="entry name" value="YVTN repeat-like/Quinoprotein amine dehydrogenase"/>
    <property type="match status" value="1"/>
</dbReference>
<evidence type="ECO:0000313" key="3">
    <source>
        <dbReference type="Proteomes" id="UP001429580"/>
    </source>
</evidence>
<dbReference type="PANTHER" id="PTHR47197:SF3">
    <property type="entry name" value="DIHYDRO-HEME D1 DEHYDROGENASE"/>
    <property type="match status" value="1"/>
</dbReference>
<dbReference type="RefSeq" id="WP_208394238.1">
    <property type="nucleotide sequence ID" value="NZ_JAASQI010000006.1"/>
</dbReference>
<reference evidence="2 3" key="1">
    <citation type="submission" date="2020-03" db="EMBL/GenBank/DDBJ databases">
        <title>Genomic Encyclopedia of Type Strains, Phase IV (KMG-IV): sequencing the most valuable type-strain genomes for metagenomic binning, comparative biology and taxonomic classification.</title>
        <authorList>
            <person name="Goeker M."/>
        </authorList>
    </citation>
    <scope>NUCLEOTIDE SEQUENCE [LARGE SCALE GENOMIC DNA]</scope>
    <source>
        <strain evidence="2 3">DSM 103870</strain>
    </source>
</reference>
<feature type="chain" id="PRO_5045263940" evidence="1">
    <location>
        <begin position="33"/>
        <end position="418"/>
    </location>
</feature>
<dbReference type="Gene3D" id="2.130.10.10">
    <property type="entry name" value="YVTN repeat-like/Quinoprotein amine dehydrogenase"/>
    <property type="match status" value="1"/>
</dbReference>
<keyword evidence="1" id="KW-0732">Signal</keyword>
<evidence type="ECO:0000313" key="2">
    <source>
        <dbReference type="EMBL" id="NIJ58860.1"/>
    </source>
</evidence>
<dbReference type="InterPro" id="IPR051200">
    <property type="entry name" value="Host-pathogen_enzymatic-act"/>
</dbReference>
<protein>
    <submittedName>
        <fullName evidence="2">DNA-binding beta-propeller fold protein YncE</fullName>
    </submittedName>
</protein>
<dbReference type="EMBL" id="JAASQI010000006">
    <property type="protein sequence ID" value="NIJ58860.1"/>
    <property type="molecule type" value="Genomic_DNA"/>
</dbReference>
<keyword evidence="3" id="KW-1185">Reference proteome</keyword>
<dbReference type="InterPro" id="IPR011044">
    <property type="entry name" value="Quino_amine_DH_bsu"/>
</dbReference>
<dbReference type="InterPro" id="IPR015943">
    <property type="entry name" value="WD40/YVTN_repeat-like_dom_sf"/>
</dbReference>
<organism evidence="2 3">
    <name type="scientific">Pseudochelatococcus lubricantis</name>
    <dbReference type="NCBI Taxonomy" id="1538102"/>
    <lineage>
        <taxon>Bacteria</taxon>
        <taxon>Pseudomonadati</taxon>
        <taxon>Pseudomonadota</taxon>
        <taxon>Alphaproteobacteria</taxon>
        <taxon>Hyphomicrobiales</taxon>
        <taxon>Chelatococcaceae</taxon>
        <taxon>Pseudochelatococcus</taxon>
    </lineage>
</organism>
<comment type="caution">
    <text evidence="2">The sequence shown here is derived from an EMBL/GenBank/DDBJ whole genome shotgun (WGS) entry which is preliminary data.</text>
</comment>